<name>A0AAW0R4P9_9PEZI</name>
<keyword evidence="1" id="KW-0732">Signal</keyword>
<organism evidence="2 3">
    <name type="scientific">Apiospora kogelbergensis</name>
    <dbReference type="NCBI Taxonomy" id="1337665"/>
    <lineage>
        <taxon>Eukaryota</taxon>
        <taxon>Fungi</taxon>
        <taxon>Dikarya</taxon>
        <taxon>Ascomycota</taxon>
        <taxon>Pezizomycotina</taxon>
        <taxon>Sordariomycetes</taxon>
        <taxon>Xylariomycetidae</taxon>
        <taxon>Amphisphaeriales</taxon>
        <taxon>Apiosporaceae</taxon>
        <taxon>Apiospora</taxon>
    </lineage>
</organism>
<evidence type="ECO:0000313" key="3">
    <source>
        <dbReference type="Proteomes" id="UP001392437"/>
    </source>
</evidence>
<sequence>MHLLTVASLVTGGLASAISTSINPFAEYASLHYGIVERRIVVPSTVSADSCGSYATVTVTPAAVTVTSSAYDTTTAETVTTTQVSITESTQETTQVTTVTSFETSFVTETTTVATVTQVANKQRKKRGNTTEVKTTAVPTTVSATATTVLMPQATPTLVVKAVGGRVDGQYVTLELYGNYYYQLKFTPDVSAAAQLYVDGNGRLLSPAHEADTYAYIDLRTNYNSPWFLFPAAYGGSASGGHPATCQVNGPTTTGSTGSLTCPNGSPDQGQFSDDGINLTTTNGARGEVITLQYVVV</sequence>
<proteinExistence type="predicted"/>
<feature type="signal peptide" evidence="1">
    <location>
        <begin position="1"/>
        <end position="15"/>
    </location>
</feature>
<dbReference type="EMBL" id="JAQQWP010000003">
    <property type="protein sequence ID" value="KAK8123960.1"/>
    <property type="molecule type" value="Genomic_DNA"/>
</dbReference>
<dbReference type="Proteomes" id="UP001392437">
    <property type="component" value="Unassembled WGS sequence"/>
</dbReference>
<evidence type="ECO:0000256" key="1">
    <source>
        <dbReference type="SAM" id="SignalP"/>
    </source>
</evidence>
<keyword evidence="3" id="KW-1185">Reference proteome</keyword>
<reference evidence="2 3" key="1">
    <citation type="submission" date="2023-01" db="EMBL/GenBank/DDBJ databases">
        <title>Analysis of 21 Apiospora genomes using comparative genomics revels a genus with tremendous synthesis potential of carbohydrate active enzymes and secondary metabolites.</title>
        <authorList>
            <person name="Sorensen T."/>
        </authorList>
    </citation>
    <scope>NUCLEOTIDE SEQUENCE [LARGE SCALE GENOMIC DNA]</scope>
    <source>
        <strain evidence="2 3">CBS 117206</strain>
    </source>
</reference>
<accession>A0AAW0R4P9</accession>
<gene>
    <name evidence="2" type="ORF">PG999_003878</name>
</gene>
<dbReference type="AlphaFoldDB" id="A0AAW0R4P9"/>
<feature type="chain" id="PRO_5043878097" evidence="1">
    <location>
        <begin position="16"/>
        <end position="297"/>
    </location>
</feature>
<evidence type="ECO:0000313" key="2">
    <source>
        <dbReference type="EMBL" id="KAK8123960.1"/>
    </source>
</evidence>
<protein>
    <submittedName>
        <fullName evidence="2">Uncharacterized protein</fullName>
    </submittedName>
</protein>
<comment type="caution">
    <text evidence="2">The sequence shown here is derived from an EMBL/GenBank/DDBJ whole genome shotgun (WGS) entry which is preliminary data.</text>
</comment>